<keyword evidence="2" id="KW-0961">Cell wall biogenesis/degradation</keyword>
<name>A0A917H5P7_9BACI</name>
<dbReference type="Proteomes" id="UP000622860">
    <property type="component" value="Unassembled WGS sequence"/>
</dbReference>
<feature type="compositionally biased region" description="Basic and acidic residues" evidence="3">
    <location>
        <begin position="102"/>
        <end position="120"/>
    </location>
</feature>
<dbReference type="PANTHER" id="PTHR30404:SF0">
    <property type="entry name" value="N-ACETYLMURAMOYL-L-ALANINE AMIDASE AMIC"/>
    <property type="match status" value="1"/>
</dbReference>
<dbReference type="GO" id="GO:0071555">
    <property type="term" value="P:cell wall organization"/>
    <property type="evidence" value="ECO:0007669"/>
    <property type="project" value="UniProtKB-KW"/>
</dbReference>
<dbReference type="Pfam" id="PF01520">
    <property type="entry name" value="Amidase_3"/>
    <property type="match status" value="1"/>
</dbReference>
<dbReference type="Pfam" id="PF08239">
    <property type="entry name" value="SH3_3"/>
    <property type="match status" value="1"/>
</dbReference>
<comment type="caution">
    <text evidence="5">The sequence shown here is derived from an EMBL/GenBank/DDBJ whole genome shotgun (WGS) entry which is preliminary data.</text>
</comment>
<dbReference type="AlphaFoldDB" id="A0A917H5P7"/>
<dbReference type="SMART" id="SM00646">
    <property type="entry name" value="Ami_3"/>
    <property type="match status" value="1"/>
</dbReference>
<keyword evidence="6" id="KW-1185">Reference proteome</keyword>
<dbReference type="InterPro" id="IPR050695">
    <property type="entry name" value="N-acetylmuramoyl_amidase_3"/>
</dbReference>
<gene>
    <name evidence="5" type="ORF">GCM10011398_10310</name>
</gene>
<dbReference type="EMBL" id="BMFR01000002">
    <property type="protein sequence ID" value="GGG68401.1"/>
    <property type="molecule type" value="Genomic_DNA"/>
</dbReference>
<evidence type="ECO:0000256" key="1">
    <source>
        <dbReference type="ARBA" id="ARBA00022801"/>
    </source>
</evidence>
<dbReference type="InterPro" id="IPR002508">
    <property type="entry name" value="MurNAc-LAA_cat"/>
</dbReference>
<dbReference type="GO" id="GO:0008745">
    <property type="term" value="F:N-acetylmuramoyl-L-alanine amidase activity"/>
    <property type="evidence" value="ECO:0007669"/>
    <property type="project" value="InterPro"/>
</dbReference>
<dbReference type="SUPFAM" id="SSF53187">
    <property type="entry name" value="Zn-dependent exopeptidases"/>
    <property type="match status" value="1"/>
</dbReference>
<reference evidence="5" key="2">
    <citation type="submission" date="2020-09" db="EMBL/GenBank/DDBJ databases">
        <authorList>
            <person name="Sun Q."/>
            <person name="Zhou Y."/>
        </authorList>
    </citation>
    <scope>NUCLEOTIDE SEQUENCE</scope>
    <source>
        <strain evidence="5">CGMCC 1.12754</strain>
    </source>
</reference>
<feature type="domain" description="MurNAc-LAA" evidence="4">
    <location>
        <begin position="216"/>
        <end position="325"/>
    </location>
</feature>
<organism evidence="5 6">
    <name type="scientific">Virgibacillus oceani</name>
    <dbReference type="NCBI Taxonomy" id="1479511"/>
    <lineage>
        <taxon>Bacteria</taxon>
        <taxon>Bacillati</taxon>
        <taxon>Bacillota</taxon>
        <taxon>Bacilli</taxon>
        <taxon>Bacillales</taxon>
        <taxon>Bacillaceae</taxon>
        <taxon>Virgibacillus</taxon>
    </lineage>
</organism>
<dbReference type="GO" id="GO:0030288">
    <property type="term" value="C:outer membrane-bounded periplasmic space"/>
    <property type="evidence" value="ECO:0007669"/>
    <property type="project" value="TreeGrafter"/>
</dbReference>
<dbReference type="InterPro" id="IPR003646">
    <property type="entry name" value="SH3-like_bac-type"/>
</dbReference>
<dbReference type="PANTHER" id="PTHR30404">
    <property type="entry name" value="N-ACETYLMURAMOYL-L-ALANINE AMIDASE"/>
    <property type="match status" value="1"/>
</dbReference>
<dbReference type="RefSeq" id="WP_188454266.1">
    <property type="nucleotide sequence ID" value="NZ_BMFR01000002.1"/>
</dbReference>
<evidence type="ECO:0000259" key="4">
    <source>
        <dbReference type="SMART" id="SM00646"/>
    </source>
</evidence>
<dbReference type="CDD" id="cd02696">
    <property type="entry name" value="MurNAc-LAA"/>
    <property type="match status" value="1"/>
</dbReference>
<sequence length="330" mass="36476">MIVKQIVTVGISFLLFLIIFVSPVHAEDGNLYQVGTDAVEMRNAPAKNAEVIGHLVRGDMLTTFQEKFGWVQTYYNGNEVWVASQYLIPMDADMQNAKASNSKHDSNAKTDNNKVKESDKPNVLESHRMIAGSLEITNNTLPSKGHDNNGALSGIHIVLDPGHGGKDAGAIGIDKVHEKELTLATAKSVAEKLHREGAAVTLTRSDDTFISLEKRVQISNSHKTNVFISLHYNAFNDPNVKGINTFYYSGKEGLKMAKSIQHSLINQVNLSDRGAKQANYYVLRKNSKLAILVELGFITNSNDLDQIQTKEYREKVSKGIAEGVKDYFNL</sequence>
<dbReference type="Gene3D" id="3.40.630.40">
    <property type="entry name" value="Zn-dependent exopeptidases"/>
    <property type="match status" value="1"/>
</dbReference>
<protein>
    <recommendedName>
        <fullName evidence="4">MurNAc-LAA domain-containing protein</fullName>
    </recommendedName>
</protein>
<evidence type="ECO:0000256" key="2">
    <source>
        <dbReference type="ARBA" id="ARBA00023316"/>
    </source>
</evidence>
<accession>A0A917H5P7</accession>
<evidence type="ECO:0000256" key="3">
    <source>
        <dbReference type="SAM" id="MobiDB-lite"/>
    </source>
</evidence>
<dbReference type="Gene3D" id="2.30.30.40">
    <property type="entry name" value="SH3 Domains"/>
    <property type="match status" value="1"/>
</dbReference>
<reference evidence="5" key="1">
    <citation type="journal article" date="2014" name="Int. J. Syst. Evol. Microbiol.">
        <title>Complete genome sequence of Corynebacterium casei LMG S-19264T (=DSM 44701T), isolated from a smear-ripened cheese.</title>
        <authorList>
            <consortium name="US DOE Joint Genome Institute (JGI-PGF)"/>
            <person name="Walter F."/>
            <person name="Albersmeier A."/>
            <person name="Kalinowski J."/>
            <person name="Ruckert C."/>
        </authorList>
    </citation>
    <scope>NUCLEOTIDE SEQUENCE</scope>
    <source>
        <strain evidence="5">CGMCC 1.12754</strain>
    </source>
</reference>
<dbReference type="GO" id="GO:0009253">
    <property type="term" value="P:peptidoglycan catabolic process"/>
    <property type="evidence" value="ECO:0007669"/>
    <property type="project" value="InterPro"/>
</dbReference>
<keyword evidence="1" id="KW-0378">Hydrolase</keyword>
<feature type="region of interest" description="Disordered" evidence="3">
    <location>
        <begin position="97"/>
        <end position="120"/>
    </location>
</feature>
<evidence type="ECO:0000313" key="6">
    <source>
        <dbReference type="Proteomes" id="UP000622860"/>
    </source>
</evidence>
<evidence type="ECO:0000313" key="5">
    <source>
        <dbReference type="EMBL" id="GGG68401.1"/>
    </source>
</evidence>
<proteinExistence type="predicted"/>